<organism evidence="3 4">
    <name type="scientific">Aplosporella prunicola CBS 121167</name>
    <dbReference type="NCBI Taxonomy" id="1176127"/>
    <lineage>
        <taxon>Eukaryota</taxon>
        <taxon>Fungi</taxon>
        <taxon>Dikarya</taxon>
        <taxon>Ascomycota</taxon>
        <taxon>Pezizomycotina</taxon>
        <taxon>Dothideomycetes</taxon>
        <taxon>Dothideomycetes incertae sedis</taxon>
        <taxon>Botryosphaeriales</taxon>
        <taxon>Aplosporellaceae</taxon>
        <taxon>Aplosporella</taxon>
    </lineage>
</organism>
<dbReference type="EMBL" id="ML995477">
    <property type="protein sequence ID" value="KAF2145449.1"/>
    <property type="molecule type" value="Genomic_DNA"/>
</dbReference>
<evidence type="ECO:0000313" key="3">
    <source>
        <dbReference type="EMBL" id="KAF2145449.1"/>
    </source>
</evidence>
<reference evidence="3" key="1">
    <citation type="journal article" date="2020" name="Stud. Mycol.">
        <title>101 Dothideomycetes genomes: a test case for predicting lifestyles and emergence of pathogens.</title>
        <authorList>
            <person name="Haridas S."/>
            <person name="Albert R."/>
            <person name="Binder M."/>
            <person name="Bloem J."/>
            <person name="Labutti K."/>
            <person name="Salamov A."/>
            <person name="Andreopoulos B."/>
            <person name="Baker S."/>
            <person name="Barry K."/>
            <person name="Bills G."/>
            <person name="Bluhm B."/>
            <person name="Cannon C."/>
            <person name="Castanera R."/>
            <person name="Culley D."/>
            <person name="Daum C."/>
            <person name="Ezra D."/>
            <person name="Gonzalez J."/>
            <person name="Henrissat B."/>
            <person name="Kuo A."/>
            <person name="Liang C."/>
            <person name="Lipzen A."/>
            <person name="Lutzoni F."/>
            <person name="Magnuson J."/>
            <person name="Mondo S."/>
            <person name="Nolan M."/>
            <person name="Ohm R."/>
            <person name="Pangilinan J."/>
            <person name="Park H.-J."/>
            <person name="Ramirez L."/>
            <person name="Alfaro M."/>
            <person name="Sun H."/>
            <person name="Tritt A."/>
            <person name="Yoshinaga Y."/>
            <person name="Zwiers L.-H."/>
            <person name="Turgeon B."/>
            <person name="Goodwin S."/>
            <person name="Spatafora J."/>
            <person name="Crous P."/>
            <person name="Grigoriev I."/>
        </authorList>
    </citation>
    <scope>NUCLEOTIDE SEQUENCE</scope>
    <source>
        <strain evidence="3">CBS 121167</strain>
    </source>
</reference>
<name>A0A6A6BMU0_9PEZI</name>
<keyword evidence="2" id="KW-0812">Transmembrane</keyword>
<gene>
    <name evidence="3" type="ORF">K452DRAFT_283799</name>
</gene>
<dbReference type="GeneID" id="54297332"/>
<sequence length="76" mass="8360">MNTKLRADFSVQSTQTPPSMYPASASHALTSLAPRPPVSILISAPFLLSDSSSSQFFDLFLFGFSYFSLLVLLKNR</sequence>
<dbReference type="Proteomes" id="UP000799438">
    <property type="component" value="Unassembled WGS sequence"/>
</dbReference>
<evidence type="ECO:0000313" key="4">
    <source>
        <dbReference type="Proteomes" id="UP000799438"/>
    </source>
</evidence>
<keyword evidence="4" id="KW-1185">Reference proteome</keyword>
<dbReference type="RefSeq" id="XP_033401161.1">
    <property type="nucleotide sequence ID" value="XM_033539836.1"/>
</dbReference>
<protein>
    <submittedName>
        <fullName evidence="3">Uncharacterized protein</fullName>
    </submittedName>
</protein>
<evidence type="ECO:0000256" key="1">
    <source>
        <dbReference type="SAM" id="MobiDB-lite"/>
    </source>
</evidence>
<keyword evidence="2" id="KW-0472">Membrane</keyword>
<feature type="region of interest" description="Disordered" evidence="1">
    <location>
        <begin position="1"/>
        <end position="22"/>
    </location>
</feature>
<evidence type="ECO:0000256" key="2">
    <source>
        <dbReference type="SAM" id="Phobius"/>
    </source>
</evidence>
<feature type="transmembrane region" description="Helical" evidence="2">
    <location>
        <begin position="56"/>
        <end position="73"/>
    </location>
</feature>
<keyword evidence="2" id="KW-1133">Transmembrane helix</keyword>
<dbReference type="AlphaFoldDB" id="A0A6A6BMU0"/>
<accession>A0A6A6BMU0</accession>
<proteinExistence type="predicted"/>